<dbReference type="PROSITE" id="PS50075">
    <property type="entry name" value="CARRIER"/>
    <property type="match status" value="2"/>
</dbReference>
<dbReference type="Gene3D" id="3.40.50.12780">
    <property type="entry name" value="N-terminal domain of ligase-like"/>
    <property type="match status" value="2"/>
</dbReference>
<dbReference type="Gene3D" id="3.30.559.10">
    <property type="entry name" value="Chloramphenicol acetyltransferase-like domain"/>
    <property type="match status" value="5"/>
</dbReference>
<dbReference type="InterPro" id="IPR045851">
    <property type="entry name" value="AMP-bd_C_sf"/>
</dbReference>
<dbReference type="InterPro" id="IPR000873">
    <property type="entry name" value="AMP-dep_synth/lig_dom"/>
</dbReference>
<keyword evidence="6" id="KW-1185">Reference proteome</keyword>
<dbReference type="InterPro" id="IPR020845">
    <property type="entry name" value="AMP-binding_CS"/>
</dbReference>
<gene>
    <name evidence="5" type="ORF">BJ085DRAFT_39407</name>
</gene>
<dbReference type="Pfam" id="PF13193">
    <property type="entry name" value="AMP-binding_C"/>
    <property type="match status" value="1"/>
</dbReference>
<dbReference type="PANTHER" id="PTHR45527:SF1">
    <property type="entry name" value="FATTY ACID SYNTHASE"/>
    <property type="match status" value="1"/>
</dbReference>
<dbReference type="SMART" id="SM00823">
    <property type="entry name" value="PKS_PP"/>
    <property type="match status" value="2"/>
</dbReference>
<keyword evidence="3" id="KW-0436">Ligase</keyword>
<keyword evidence="1" id="KW-0596">Phosphopantetheine</keyword>
<dbReference type="Proteomes" id="UP000268162">
    <property type="component" value="Unassembled WGS sequence"/>
</dbReference>
<dbReference type="Gene3D" id="1.10.1200.10">
    <property type="entry name" value="ACP-like"/>
    <property type="match status" value="2"/>
</dbReference>
<dbReference type="Pfam" id="PF00501">
    <property type="entry name" value="AMP-binding"/>
    <property type="match status" value="2"/>
</dbReference>
<dbReference type="PANTHER" id="PTHR45527">
    <property type="entry name" value="NONRIBOSOMAL PEPTIDE SYNTHETASE"/>
    <property type="match status" value="1"/>
</dbReference>
<feature type="domain" description="Carrier" evidence="4">
    <location>
        <begin position="2440"/>
        <end position="2513"/>
    </location>
</feature>
<dbReference type="Pfam" id="PF00668">
    <property type="entry name" value="Condensation"/>
    <property type="match status" value="5"/>
</dbReference>
<feature type="domain" description="Carrier" evidence="4">
    <location>
        <begin position="918"/>
        <end position="994"/>
    </location>
</feature>
<dbReference type="NCBIfam" id="TIGR01733">
    <property type="entry name" value="AA-adenyl-dom"/>
    <property type="match status" value="2"/>
</dbReference>
<proteinExistence type="predicted"/>
<evidence type="ECO:0000256" key="2">
    <source>
        <dbReference type="ARBA" id="ARBA00022553"/>
    </source>
</evidence>
<dbReference type="GO" id="GO:0016874">
    <property type="term" value="F:ligase activity"/>
    <property type="evidence" value="ECO:0007669"/>
    <property type="project" value="UniProtKB-KW"/>
</dbReference>
<dbReference type="SUPFAM" id="SSF56801">
    <property type="entry name" value="Acetyl-CoA synthetase-like"/>
    <property type="match status" value="2"/>
</dbReference>
<protein>
    <recommendedName>
        <fullName evidence="4">Carrier domain-containing protein</fullName>
    </recommendedName>
</protein>
<dbReference type="InterPro" id="IPR020806">
    <property type="entry name" value="PKS_PP-bd"/>
</dbReference>
<dbReference type="GO" id="GO:0044550">
    <property type="term" value="P:secondary metabolite biosynthetic process"/>
    <property type="evidence" value="ECO:0007669"/>
    <property type="project" value="TreeGrafter"/>
</dbReference>
<dbReference type="GO" id="GO:0043041">
    <property type="term" value="P:amino acid activation for nonribosomal peptide biosynthetic process"/>
    <property type="evidence" value="ECO:0007669"/>
    <property type="project" value="TreeGrafter"/>
</dbReference>
<dbReference type="Gene3D" id="3.30.559.30">
    <property type="entry name" value="Nonribosomal peptide synthetase, condensation domain"/>
    <property type="match status" value="3"/>
</dbReference>
<organism evidence="5 6">
    <name type="scientific">Dimargaris cristalligena</name>
    <dbReference type="NCBI Taxonomy" id="215637"/>
    <lineage>
        <taxon>Eukaryota</taxon>
        <taxon>Fungi</taxon>
        <taxon>Fungi incertae sedis</taxon>
        <taxon>Zoopagomycota</taxon>
        <taxon>Kickxellomycotina</taxon>
        <taxon>Dimargaritomycetes</taxon>
        <taxon>Dimargaritales</taxon>
        <taxon>Dimargaritaceae</taxon>
        <taxon>Dimargaris</taxon>
    </lineage>
</organism>
<sequence>MVESLLQEATSQLNIDLDEITDILSTSGLQLGFLVNTLKDPSSYMVQQSFTISGDLDLDRLQKAWHQLAEQHDILRTKFFRPESLSSHSFLQVITKRCDIECDLRHLCFLTFHHALLDAWSQNIVLTQLVDLYHGTEPTPSTQFSSYISHLQSSDQFPLQQFWKRTLENAHPTPPIHFPVHPAESLDCNYGTYHSALSPTLAKLHTFCRQQSITLNSLLRGVWALTLSRYLGESDDISFGVLTSGRNAPVPGIQNMVGMCINTLPFRVSLNLSTTVTDFVTGLHRQSGKLMASEQCGLFDIFKWGQVSPETKLFNSLMAYDNFPPSKSKIVNPDITFEPRNGQNFTEYTLTISFVDNGLNLDCHMAYDQAHCDEVYANYLIRYIDHCLSTMVNYPSLSLHELMTLPTDEAQLVDKWTQGPLREFPQKQWLVYQLFTQHIPFRPGAIALETSNQQLTYAEVYHRACCIALTLQQRGFKPGAHVALLFPKSAEFILSYLGTLMAGGVCIPMDVSNAVDRLLYTFDLLDEPWLLTTTEYFELFKERISDPESRCCLVDTINHHIIATHTFQPDTTRAPSDLVYIVFTSGTTGRPKGVPIRHESLVNFIISSCEAGKFDSDSRILQTVNISFDGCLIGIFGAFHSGGTLVLQDGDFLDCLSRVNTCPIIPSMLASIDPETYPNLRTVITGGEAVPIHVAHQWCKHVRLLNFYGPVEITIASHVNQINASEPISIGRPMAGIQGYVLNNQLYPVPVGVPGELCIGGIGVSTGYWKQPEITATSFIRNPFGSGTLYRTGDHVCWLPGGKIQFISRKDFQVKLRGYRIELGEIENTASSVEGVSYAVACVTQQQIVLYIAPNSVDTMALKTQLATKLPPYMVPNFIVPLDYIPITSLGKSDRKALQGRPLPIDTTDEAIDVESLSPIFLLMREALADTLKVDPQKITPFASFLQLGGDSISAIQFSNRCKRLGLQLSVADILKHAQLAAMGQCARFIDSEDLISILYVDPVGPIPWTAVQRFALKEYRFINQFNQSMLLKCRQTLTSTVLTQALIALMTHHDILRIRIELAHDQWQQRVLPIPSDTASWLHQFLSIEEATLTLDEYPTWVRQTQQTISIEQGPTMVCGLLTLDGEQHVYLTIHHFAVDFVSWRIILEDLEVLLENRDLPAKTMPFREWATRVHAYAQALPDSVGPISSTPAEPIPLDYPFASMSNQSATPTATYRSFEVQRASLGHVLSDALFTEVAPAVGVSPQEFLIASLLLSLQATLEISVIELELEGHGRRTWDSAIDISRTVGWFTSIYPSVFDLNQTRAYPGNSHNLRTLALAKQRMRSIPNHGFPYSLQRYLKNTPSLSAPVVDRNVPETSGTPSSDWHRIPFNYSGRSEQLEAQDAFWRPRHIEMGWADGLDRDERFNRALSVACDYTIDDGLVLSIMYSNELHHLRTIQKVVDQWLTSLEALILECKTVPVPAIMTASDFSSAQLTESDFNKMVQDDLPSLDLTLADIQDIYPCLPVQEGLLFATLQDPAAYMVQLGFTIKGQLNVGQFHRAWEQTARNHSILRTRFLTASGCLADKNLQIVAETFNAHWHIWSWEGGQLDVLCEQFFLQERTAAFTLDRPWIRFGLFRTAPNIHRFMISAHHALLDGWSIGLLLHSVQRNYSETPLPRTVQYRDFVDHILEHSSDQAEQFWAGQFSGVEEPSLLVEAHHCPLISNLGASDNAFYGTVQKSAQILDQINRFISGHEVTLSTLLRVTMAAVLHHHTGSIDPIFGVVVSGRNVPLSGIESIIGACINTIPCRVALGNGPSVQDILQTVYAASTRAYGFEHCRLTDIHRWSGIGQQRTLFNTLLVLENYPEAPANPDLPFQMEMDSYRDPADFPLVVIAHTQDNQVQFRVTYRSLDFSPEFVNSFADHYVTVLGALLEADTNSSLTDIPILTSPERAQLLGGWATNPYNAPRALAHDLFKLQCESKPQLTAITYSDQHYTYTQLDMAANRLAYSLALKTACGSDRIVALVADNCPELIVGQLAIWRTGCAFVVLAPDYPLKRRQLILEDTQAIAVMGKPSYLLPLDSLGLTIPTMPINIATLLADSQANTYPSPAIDPSHLAAIIYTSGSTGTPKGVMHEHHALANHWQGMGRVTNMAPGAITPTLVTPTFDASLSEIWTTLSFGGTVLVNQGDYEGALAQATRACCTPSLLSGFDPANFPNLRQVIITGEPANQGIVNKWAGSVDLINWYGPTEVAVGSHWTRLQANKAIIPIGSPLPNATGIILDAHLHLVPVGAVGQLYLGGRGVARGYLNHPELTQEKFILSPFTGERIYQSGDLARWLPNGQIECLGRIDNQVKLRGFRIELGEIESALERHPAVDQACVVVQDESHLIGYIIPPSGRVAAIMDSLRSRLPHYMVPSVLVELSELPLTRVGKVDRKALPRHHFTPSNDSQKIAQLSPGEARLIGIIAETLRIDPSSISPAATFFQLGGNSLSAIQLVSRSRRQNLQLNLIDINRSNTIAHLAELIPTSSGCIGVFADDNHNTVDSKSGAIRLTPPQVELFALQLADPHFFPLPTMFESSTRFTAQQWHAAWTKVVQRHDMLRARFLTTDGEIMITFADIDNPSSTCFEYHQVPDISDTLAQLNTINRQINFETGPISQVRVFDINGVQYVYIAVHHLVFDYFYLRTAF</sequence>
<dbReference type="InterPro" id="IPR009081">
    <property type="entry name" value="PP-bd_ACP"/>
</dbReference>
<evidence type="ECO:0000313" key="5">
    <source>
        <dbReference type="EMBL" id="RKP34162.1"/>
    </source>
</evidence>
<dbReference type="Gene3D" id="3.30.300.30">
    <property type="match status" value="2"/>
</dbReference>
<dbReference type="GO" id="GO:0031177">
    <property type="term" value="F:phosphopantetheine binding"/>
    <property type="evidence" value="ECO:0007669"/>
    <property type="project" value="InterPro"/>
</dbReference>
<dbReference type="InterPro" id="IPR001242">
    <property type="entry name" value="Condensation_dom"/>
</dbReference>
<dbReference type="Pfam" id="PF00550">
    <property type="entry name" value="PP-binding"/>
    <property type="match status" value="2"/>
</dbReference>
<dbReference type="SUPFAM" id="SSF47336">
    <property type="entry name" value="ACP-like"/>
    <property type="match status" value="2"/>
</dbReference>
<evidence type="ECO:0000256" key="3">
    <source>
        <dbReference type="ARBA" id="ARBA00022598"/>
    </source>
</evidence>
<accession>A0A4P9ZNN8</accession>
<name>A0A4P9ZNN8_9FUNG</name>
<dbReference type="PROSITE" id="PS00455">
    <property type="entry name" value="AMP_BINDING"/>
    <property type="match status" value="2"/>
</dbReference>
<dbReference type="InterPro" id="IPR025110">
    <property type="entry name" value="AMP-bd_C"/>
</dbReference>
<dbReference type="InterPro" id="IPR010071">
    <property type="entry name" value="AA_adenyl_dom"/>
</dbReference>
<dbReference type="InterPro" id="IPR042099">
    <property type="entry name" value="ANL_N_sf"/>
</dbReference>
<dbReference type="EMBL" id="ML003333">
    <property type="protein sequence ID" value="RKP34162.1"/>
    <property type="molecule type" value="Genomic_DNA"/>
</dbReference>
<evidence type="ECO:0000256" key="1">
    <source>
        <dbReference type="ARBA" id="ARBA00022450"/>
    </source>
</evidence>
<dbReference type="GO" id="GO:0005737">
    <property type="term" value="C:cytoplasm"/>
    <property type="evidence" value="ECO:0007669"/>
    <property type="project" value="TreeGrafter"/>
</dbReference>
<keyword evidence="2" id="KW-0597">Phosphoprotein</keyword>
<dbReference type="CDD" id="cd05930">
    <property type="entry name" value="A_NRPS"/>
    <property type="match status" value="2"/>
</dbReference>
<dbReference type="InterPro" id="IPR023213">
    <property type="entry name" value="CAT-like_dom_sf"/>
</dbReference>
<dbReference type="STRING" id="215637.A0A4P9ZNN8"/>
<dbReference type="SMART" id="SM01294">
    <property type="entry name" value="PKS_PP_betabranch"/>
    <property type="match status" value="1"/>
</dbReference>
<reference evidence="6" key="1">
    <citation type="journal article" date="2018" name="Nat. Microbiol.">
        <title>Leveraging single-cell genomics to expand the fungal tree of life.</title>
        <authorList>
            <person name="Ahrendt S.R."/>
            <person name="Quandt C.A."/>
            <person name="Ciobanu D."/>
            <person name="Clum A."/>
            <person name="Salamov A."/>
            <person name="Andreopoulos B."/>
            <person name="Cheng J.F."/>
            <person name="Woyke T."/>
            <person name="Pelin A."/>
            <person name="Henrissat B."/>
            <person name="Reynolds N.K."/>
            <person name="Benny G.L."/>
            <person name="Smith M.E."/>
            <person name="James T.Y."/>
            <person name="Grigoriev I.V."/>
        </authorList>
    </citation>
    <scope>NUCLEOTIDE SEQUENCE [LARGE SCALE GENOMIC DNA]</scope>
    <source>
        <strain evidence="6">RSA 468</strain>
    </source>
</reference>
<evidence type="ECO:0000259" key="4">
    <source>
        <dbReference type="PROSITE" id="PS50075"/>
    </source>
</evidence>
<dbReference type="CDD" id="cd19542">
    <property type="entry name" value="CT_NRPS-like"/>
    <property type="match status" value="1"/>
</dbReference>
<dbReference type="InterPro" id="IPR036736">
    <property type="entry name" value="ACP-like_sf"/>
</dbReference>
<dbReference type="SUPFAM" id="SSF52777">
    <property type="entry name" value="CoA-dependent acyltransferases"/>
    <property type="match status" value="7"/>
</dbReference>
<evidence type="ECO:0000313" key="6">
    <source>
        <dbReference type="Proteomes" id="UP000268162"/>
    </source>
</evidence>